<dbReference type="EC" id="3.6.-.-" evidence="2"/>
<dbReference type="InterPro" id="IPR027417">
    <property type="entry name" value="P-loop_NTPase"/>
</dbReference>
<dbReference type="Proteomes" id="UP000190890">
    <property type="component" value="Unassembled WGS sequence"/>
</dbReference>
<dbReference type="Pfam" id="PF13614">
    <property type="entry name" value="AAA_31"/>
    <property type="match status" value="1"/>
</dbReference>
<dbReference type="InterPro" id="IPR050678">
    <property type="entry name" value="DNA_Partitioning_ATPase"/>
</dbReference>
<name>A0A1S8TSI7_9CLOT</name>
<dbReference type="PANTHER" id="PTHR13696">
    <property type="entry name" value="P-LOOP CONTAINING NUCLEOSIDE TRIPHOSPHATE HYDROLASE"/>
    <property type="match status" value="1"/>
</dbReference>
<accession>A0A1S8TSI7</accession>
<dbReference type="OrthoDB" id="3035369at2"/>
<dbReference type="Gene3D" id="3.40.50.300">
    <property type="entry name" value="P-loop containing nucleotide triphosphate hydrolases"/>
    <property type="match status" value="1"/>
</dbReference>
<reference evidence="2 3" key="1">
    <citation type="submission" date="2016-05" db="EMBL/GenBank/DDBJ databases">
        <title>Microbial solvent formation.</title>
        <authorList>
            <person name="Poehlein A."/>
            <person name="Montoya Solano J.D."/>
            <person name="Flitsch S."/>
            <person name="Krabben P."/>
            <person name="Duerre P."/>
            <person name="Daniel R."/>
        </authorList>
    </citation>
    <scope>NUCLEOTIDE SEQUENCE [LARGE SCALE GENOMIC DNA]</scope>
    <source>
        <strain evidence="2 3">DSM 2619</strain>
    </source>
</reference>
<dbReference type="EMBL" id="LZZM01000080">
    <property type="protein sequence ID" value="OOM80589.1"/>
    <property type="molecule type" value="Genomic_DNA"/>
</dbReference>
<dbReference type="GO" id="GO:0016787">
    <property type="term" value="F:hydrolase activity"/>
    <property type="evidence" value="ECO:0007669"/>
    <property type="project" value="UniProtKB-KW"/>
</dbReference>
<organism evidence="2 3">
    <name type="scientific">Clostridium puniceum</name>
    <dbReference type="NCBI Taxonomy" id="29367"/>
    <lineage>
        <taxon>Bacteria</taxon>
        <taxon>Bacillati</taxon>
        <taxon>Bacillota</taxon>
        <taxon>Clostridia</taxon>
        <taxon>Eubacteriales</taxon>
        <taxon>Clostridiaceae</taxon>
        <taxon>Clostridium</taxon>
    </lineage>
</organism>
<sequence length="260" mass="28973">MNMDVSKKNKLIVFYSPQGGAGKSTLAVNTSIFSAMFGSKTLLVDMSIYGSVVSSLKIQQSGNLGLTSVITLLDLDKGTTASSNLNEVIKNSIRENIPVDNLDVIISANPIKMEAMNENYTKKLMEAIRSLNYDNIIIDTSSELNEKNFTLLEMADYVVMPLIQDISCGWKTVLFKEISERYIANSDKIGLIVNKCNKYSGFNNTEFESEIGYKVIGEIPLFLKKYQNYVNEGISINLIKNKKAYKSFSNAAKHILENVK</sequence>
<protein>
    <submittedName>
        <fullName evidence="2">Sporulation initiation inhibitor protein Soj</fullName>
        <ecNumber evidence="2">3.6.-.-</ecNumber>
    </submittedName>
</protein>
<dbReference type="InterPro" id="IPR025669">
    <property type="entry name" value="AAA_dom"/>
</dbReference>
<keyword evidence="3" id="KW-1185">Reference proteome</keyword>
<evidence type="ECO:0000313" key="2">
    <source>
        <dbReference type="EMBL" id="OOM80589.1"/>
    </source>
</evidence>
<feature type="domain" description="AAA" evidence="1">
    <location>
        <begin position="10"/>
        <end position="163"/>
    </location>
</feature>
<evidence type="ECO:0000259" key="1">
    <source>
        <dbReference type="Pfam" id="PF13614"/>
    </source>
</evidence>
<dbReference type="PANTHER" id="PTHR13696:SF99">
    <property type="entry name" value="COBYRINIC ACID AC-DIAMIDE SYNTHASE"/>
    <property type="match status" value="1"/>
</dbReference>
<proteinExistence type="predicted"/>
<gene>
    <name evidence="2" type="primary">soj_2</name>
    <name evidence="2" type="ORF">CLPUN_12550</name>
</gene>
<dbReference type="RefSeq" id="WP_077846467.1">
    <property type="nucleotide sequence ID" value="NZ_LZZM01000080.1"/>
</dbReference>
<dbReference type="SUPFAM" id="SSF52540">
    <property type="entry name" value="P-loop containing nucleoside triphosphate hydrolases"/>
    <property type="match status" value="1"/>
</dbReference>
<comment type="caution">
    <text evidence="2">The sequence shown here is derived from an EMBL/GenBank/DDBJ whole genome shotgun (WGS) entry which is preliminary data.</text>
</comment>
<dbReference type="STRING" id="29367.CLPUN_12550"/>
<evidence type="ECO:0000313" key="3">
    <source>
        <dbReference type="Proteomes" id="UP000190890"/>
    </source>
</evidence>
<keyword evidence="2" id="KW-0378">Hydrolase</keyword>
<dbReference type="AlphaFoldDB" id="A0A1S8TSI7"/>